<accession>A0ABV8SUC0</accession>
<proteinExistence type="predicted"/>
<evidence type="ECO:0008006" key="5">
    <source>
        <dbReference type="Google" id="ProtNLM"/>
    </source>
</evidence>
<keyword evidence="2" id="KW-0732">Signal</keyword>
<protein>
    <recommendedName>
        <fullName evidence="5">DUF4124 domain-containing protein</fullName>
    </recommendedName>
</protein>
<feature type="chain" id="PRO_5045377344" description="DUF4124 domain-containing protein" evidence="2">
    <location>
        <begin position="19"/>
        <end position="137"/>
    </location>
</feature>
<feature type="signal peptide" evidence="2">
    <location>
        <begin position="1"/>
        <end position="18"/>
    </location>
</feature>
<feature type="compositionally biased region" description="Low complexity" evidence="1">
    <location>
        <begin position="64"/>
        <end position="73"/>
    </location>
</feature>
<dbReference type="Proteomes" id="UP001595904">
    <property type="component" value="Unassembled WGS sequence"/>
</dbReference>
<gene>
    <name evidence="3" type="ORF">ACFPN2_16060</name>
</gene>
<dbReference type="RefSeq" id="WP_380598225.1">
    <property type="nucleotide sequence ID" value="NZ_JBHSDU010000003.1"/>
</dbReference>
<feature type="region of interest" description="Disordered" evidence="1">
    <location>
        <begin position="64"/>
        <end position="83"/>
    </location>
</feature>
<comment type="caution">
    <text evidence="3">The sequence shown here is derived from an EMBL/GenBank/DDBJ whole genome shotgun (WGS) entry which is preliminary data.</text>
</comment>
<evidence type="ECO:0000313" key="3">
    <source>
        <dbReference type="EMBL" id="MFC4310607.1"/>
    </source>
</evidence>
<organism evidence="3 4">
    <name type="scientific">Steroidobacter flavus</name>
    <dbReference type="NCBI Taxonomy" id="1842136"/>
    <lineage>
        <taxon>Bacteria</taxon>
        <taxon>Pseudomonadati</taxon>
        <taxon>Pseudomonadota</taxon>
        <taxon>Gammaproteobacteria</taxon>
        <taxon>Steroidobacterales</taxon>
        <taxon>Steroidobacteraceae</taxon>
        <taxon>Steroidobacter</taxon>
    </lineage>
</organism>
<evidence type="ECO:0000313" key="4">
    <source>
        <dbReference type="Proteomes" id="UP001595904"/>
    </source>
</evidence>
<keyword evidence="4" id="KW-1185">Reference proteome</keyword>
<sequence>MRIVVLVFVAVLSTDVFGAQTAIYRCADESGPVYSDQPCSTSAEPHEVDDSRVTVYTPVPAAKGASTTAATKPAKARRAKAVRLPDPARHEAACARLEQALRDVRTKMRTGYGAKEGERLKVRRRQLDERRRIEKCG</sequence>
<evidence type="ECO:0000256" key="2">
    <source>
        <dbReference type="SAM" id="SignalP"/>
    </source>
</evidence>
<name>A0ABV8SUC0_9GAMM</name>
<dbReference type="EMBL" id="JBHSDU010000003">
    <property type="protein sequence ID" value="MFC4310607.1"/>
    <property type="molecule type" value="Genomic_DNA"/>
</dbReference>
<evidence type="ECO:0000256" key="1">
    <source>
        <dbReference type="SAM" id="MobiDB-lite"/>
    </source>
</evidence>
<reference evidence="4" key="1">
    <citation type="journal article" date="2019" name="Int. J. Syst. Evol. Microbiol.">
        <title>The Global Catalogue of Microorganisms (GCM) 10K type strain sequencing project: providing services to taxonomists for standard genome sequencing and annotation.</title>
        <authorList>
            <consortium name="The Broad Institute Genomics Platform"/>
            <consortium name="The Broad Institute Genome Sequencing Center for Infectious Disease"/>
            <person name="Wu L."/>
            <person name="Ma J."/>
        </authorList>
    </citation>
    <scope>NUCLEOTIDE SEQUENCE [LARGE SCALE GENOMIC DNA]</scope>
    <source>
        <strain evidence="4">CGMCC 1.10759</strain>
    </source>
</reference>